<dbReference type="PANTHER" id="PTHR31760">
    <property type="entry name" value="S-ADENOSYL-L-METHIONINE-DEPENDENT METHYLTRANSFERASES SUPERFAMILY PROTEIN"/>
    <property type="match status" value="1"/>
</dbReference>
<dbReference type="NCBIfam" id="TIGR00138">
    <property type="entry name" value="rsmG_gidB"/>
    <property type="match status" value="1"/>
</dbReference>
<organism evidence="8 9">
    <name type="scientific">Rhodoferax sediminis</name>
    <dbReference type="NCBI Taxonomy" id="2509614"/>
    <lineage>
        <taxon>Bacteria</taxon>
        <taxon>Pseudomonadati</taxon>
        <taxon>Pseudomonadota</taxon>
        <taxon>Betaproteobacteria</taxon>
        <taxon>Burkholderiales</taxon>
        <taxon>Comamonadaceae</taxon>
        <taxon>Rhodoferax</taxon>
    </lineage>
</organism>
<feature type="compositionally biased region" description="Polar residues" evidence="7">
    <location>
        <begin position="1"/>
        <end position="12"/>
    </location>
</feature>
<evidence type="ECO:0000256" key="4">
    <source>
        <dbReference type="ARBA" id="ARBA00022679"/>
    </source>
</evidence>
<evidence type="ECO:0000256" key="3">
    <source>
        <dbReference type="ARBA" id="ARBA00022603"/>
    </source>
</evidence>
<dbReference type="InterPro" id="IPR003682">
    <property type="entry name" value="rRNA_ssu_MeTfrase_G"/>
</dbReference>
<accession>A0A515DGM0</accession>
<dbReference type="InterPro" id="IPR029063">
    <property type="entry name" value="SAM-dependent_MTases_sf"/>
</dbReference>
<dbReference type="OrthoDB" id="9808773at2"/>
<dbReference type="Gene3D" id="3.40.50.150">
    <property type="entry name" value="Vaccinia Virus protein VP39"/>
    <property type="match status" value="1"/>
</dbReference>
<dbReference type="EMBL" id="CP035503">
    <property type="protein sequence ID" value="QDL39534.1"/>
    <property type="molecule type" value="Genomic_DNA"/>
</dbReference>
<dbReference type="GO" id="GO:0005829">
    <property type="term" value="C:cytosol"/>
    <property type="evidence" value="ECO:0007669"/>
    <property type="project" value="TreeGrafter"/>
</dbReference>
<dbReference type="Pfam" id="PF02527">
    <property type="entry name" value="GidB"/>
    <property type="match status" value="1"/>
</dbReference>
<dbReference type="SUPFAM" id="SSF53335">
    <property type="entry name" value="S-adenosyl-L-methionine-dependent methyltransferases"/>
    <property type="match status" value="1"/>
</dbReference>
<comment type="catalytic activity">
    <reaction evidence="6">
        <text>guanosine(527) in 16S rRNA + S-adenosyl-L-methionine = N(7)-methylguanosine(527) in 16S rRNA + S-adenosyl-L-homocysteine</text>
        <dbReference type="Rhea" id="RHEA:42732"/>
        <dbReference type="Rhea" id="RHEA-COMP:10209"/>
        <dbReference type="Rhea" id="RHEA-COMP:10210"/>
        <dbReference type="ChEBI" id="CHEBI:57856"/>
        <dbReference type="ChEBI" id="CHEBI:59789"/>
        <dbReference type="ChEBI" id="CHEBI:74269"/>
        <dbReference type="ChEBI" id="CHEBI:74480"/>
        <dbReference type="EC" id="2.1.1.170"/>
    </reaction>
</comment>
<comment type="subcellular location">
    <subcellularLocation>
        <location evidence="6">Cytoplasm</location>
    </subcellularLocation>
</comment>
<dbReference type="HAMAP" id="MF_00074">
    <property type="entry name" value="16SrRNA_methyltr_G"/>
    <property type="match status" value="1"/>
</dbReference>
<dbReference type="PIRSF" id="PIRSF003078">
    <property type="entry name" value="GidB"/>
    <property type="match status" value="1"/>
</dbReference>
<evidence type="ECO:0000256" key="7">
    <source>
        <dbReference type="SAM" id="MobiDB-lite"/>
    </source>
</evidence>
<reference evidence="8 9" key="1">
    <citation type="submission" date="2019-01" db="EMBL/GenBank/DDBJ databases">
        <title>Genomic insights into a novel species Rhodoferax sp.</title>
        <authorList>
            <person name="Jin L."/>
        </authorList>
    </citation>
    <scope>NUCLEOTIDE SEQUENCE [LARGE SCALE GENOMIC DNA]</scope>
    <source>
        <strain evidence="8 9">CHu59-6-5</strain>
    </source>
</reference>
<evidence type="ECO:0000256" key="5">
    <source>
        <dbReference type="ARBA" id="ARBA00022691"/>
    </source>
</evidence>
<evidence type="ECO:0000313" key="9">
    <source>
        <dbReference type="Proteomes" id="UP000316798"/>
    </source>
</evidence>
<comment type="function">
    <text evidence="6">Specifically methylates the N7 position of guanine in position 527 of 16S rRNA.</text>
</comment>
<feature type="region of interest" description="Disordered" evidence="7">
    <location>
        <begin position="1"/>
        <end position="21"/>
    </location>
</feature>
<keyword evidence="4 6" id="KW-0808">Transferase</keyword>
<dbReference type="Proteomes" id="UP000316798">
    <property type="component" value="Chromosome"/>
</dbReference>
<keyword evidence="3 6" id="KW-0489">Methyltransferase</keyword>
<dbReference type="PANTHER" id="PTHR31760:SF0">
    <property type="entry name" value="S-ADENOSYL-L-METHIONINE-DEPENDENT METHYLTRANSFERASES SUPERFAMILY PROTEIN"/>
    <property type="match status" value="1"/>
</dbReference>
<dbReference type="KEGG" id="rhf:EUB48_21035"/>
<keyword evidence="1 6" id="KW-0963">Cytoplasm</keyword>
<protein>
    <recommendedName>
        <fullName evidence="6">Ribosomal RNA small subunit methyltransferase G</fullName>
        <ecNumber evidence="6">2.1.1.170</ecNumber>
    </recommendedName>
    <alternativeName>
        <fullName evidence="6">16S rRNA 7-methylguanosine methyltransferase</fullName>
        <shortName evidence="6">16S rRNA m7G methyltransferase</shortName>
    </alternativeName>
</protein>
<feature type="binding site" evidence="6">
    <location>
        <position position="101"/>
    </location>
    <ligand>
        <name>S-adenosyl-L-methionine</name>
        <dbReference type="ChEBI" id="CHEBI:59789"/>
    </ligand>
</feature>
<feature type="binding site" evidence="6">
    <location>
        <begin position="147"/>
        <end position="148"/>
    </location>
    <ligand>
        <name>S-adenosyl-L-methionine</name>
        <dbReference type="ChEBI" id="CHEBI:59789"/>
    </ligand>
</feature>
<name>A0A515DGM0_9BURK</name>
<dbReference type="AlphaFoldDB" id="A0A515DGM0"/>
<comment type="caution">
    <text evidence="6">Lacks conserved residue(s) required for the propagation of feature annotation.</text>
</comment>
<comment type="similarity">
    <text evidence="6">Belongs to the methyltransferase superfamily. RNA methyltransferase RsmG family.</text>
</comment>
<keyword evidence="2 6" id="KW-0698">rRNA processing</keyword>
<feature type="binding site" evidence="6">
    <location>
        <position position="160"/>
    </location>
    <ligand>
        <name>S-adenosyl-L-methionine</name>
        <dbReference type="ChEBI" id="CHEBI:59789"/>
    </ligand>
</feature>
<evidence type="ECO:0000256" key="1">
    <source>
        <dbReference type="ARBA" id="ARBA00022490"/>
    </source>
</evidence>
<proteinExistence type="inferred from homology"/>
<evidence type="ECO:0000256" key="2">
    <source>
        <dbReference type="ARBA" id="ARBA00022552"/>
    </source>
</evidence>
<evidence type="ECO:0000256" key="6">
    <source>
        <dbReference type="HAMAP-Rule" id="MF_00074"/>
    </source>
</evidence>
<keyword evidence="9" id="KW-1185">Reference proteome</keyword>
<sequence length="228" mass="24372">MPSVSNGSSTRQRPPADPQVSLPRSALALGVELDAAQTDLLLRYLDLIRKWNKVYNLTALRDPAEMLTHHLLDSLAVAAPLRRQTQGQGGRLLDVGAGAGLPGVVIAICCPELAVTCVDTVAKKAAFVQQVAAGLKLPNLRGLHARVESLTEPYDVISSRAFASLADFTTWSAGALAPQGVWLAMKGKRPDDEIAALPAAVEVFHVEQLSVPGLDAERCIVWLRKKTA</sequence>
<dbReference type="RefSeq" id="WP_142820999.1">
    <property type="nucleotide sequence ID" value="NZ_CP035503.1"/>
</dbReference>
<dbReference type="EC" id="2.1.1.170" evidence="6"/>
<dbReference type="CDD" id="cd02440">
    <property type="entry name" value="AdoMet_MTases"/>
    <property type="match status" value="1"/>
</dbReference>
<keyword evidence="5 6" id="KW-0949">S-adenosyl-L-methionine</keyword>
<feature type="binding site" evidence="6">
    <location>
        <position position="96"/>
    </location>
    <ligand>
        <name>S-adenosyl-L-methionine</name>
        <dbReference type="ChEBI" id="CHEBI:59789"/>
    </ligand>
</feature>
<gene>
    <name evidence="6 8" type="primary">rsmG</name>
    <name evidence="8" type="ORF">EUB48_21035</name>
</gene>
<evidence type="ECO:0000313" key="8">
    <source>
        <dbReference type="EMBL" id="QDL39534.1"/>
    </source>
</evidence>
<dbReference type="GO" id="GO:0070043">
    <property type="term" value="F:rRNA (guanine-N7-)-methyltransferase activity"/>
    <property type="evidence" value="ECO:0007669"/>
    <property type="project" value="UniProtKB-UniRule"/>
</dbReference>